<keyword evidence="2" id="KW-0238">DNA-binding</keyword>
<proteinExistence type="predicted"/>
<dbReference type="GO" id="GO:0003700">
    <property type="term" value="F:DNA-binding transcription factor activity"/>
    <property type="evidence" value="ECO:0007669"/>
    <property type="project" value="InterPro"/>
</dbReference>
<dbReference type="OrthoDB" id="6087511at2"/>
<dbReference type="InterPro" id="IPR000524">
    <property type="entry name" value="Tscrpt_reg_HTH_GntR"/>
</dbReference>
<evidence type="ECO:0000259" key="4">
    <source>
        <dbReference type="PROSITE" id="PS50949"/>
    </source>
</evidence>
<dbReference type="SUPFAM" id="SSF48008">
    <property type="entry name" value="GntR ligand-binding domain-like"/>
    <property type="match status" value="1"/>
</dbReference>
<dbReference type="InterPro" id="IPR036390">
    <property type="entry name" value="WH_DNA-bd_sf"/>
</dbReference>
<dbReference type="Gene3D" id="1.10.10.10">
    <property type="entry name" value="Winged helix-like DNA-binding domain superfamily/Winged helix DNA-binding domain"/>
    <property type="match status" value="1"/>
</dbReference>
<accession>A0A0A0D1F9</accession>
<evidence type="ECO:0000256" key="1">
    <source>
        <dbReference type="ARBA" id="ARBA00023015"/>
    </source>
</evidence>
<dbReference type="RefSeq" id="WP_034845018.1">
    <property type="nucleotide sequence ID" value="NZ_JANX01000444.1"/>
</dbReference>
<evidence type="ECO:0000313" key="5">
    <source>
        <dbReference type="EMBL" id="KGM31753.1"/>
    </source>
</evidence>
<sequence length="207" mass="23276">MTRQGTDHGRVGTLVEAIRDDILYGVYRAGEWLKQIDLQERYEANRFEVREALVELRNRRLVEHKVNSGFRVAAPDPQELLHLKAVRTILETGAADPVVGLATAADLEDLERLAARFEQAIETADPPTRAELNFAFHRRLYDIAANPVLAGLIRDMRERGQSGTTGRWFTLAGLRLSAQEHHAMVAAIGARDAAALRVLIDRHINRR</sequence>
<evidence type="ECO:0000256" key="3">
    <source>
        <dbReference type="ARBA" id="ARBA00023163"/>
    </source>
</evidence>
<dbReference type="Gene3D" id="1.20.120.530">
    <property type="entry name" value="GntR ligand-binding domain-like"/>
    <property type="match status" value="1"/>
</dbReference>
<name>A0A0A0D1F9_9PROT</name>
<organism evidence="5 6">
    <name type="scientific">Inquilinus limosus MP06</name>
    <dbReference type="NCBI Taxonomy" id="1398085"/>
    <lineage>
        <taxon>Bacteria</taxon>
        <taxon>Pseudomonadati</taxon>
        <taxon>Pseudomonadota</taxon>
        <taxon>Alphaproteobacteria</taxon>
        <taxon>Rhodospirillales</taxon>
        <taxon>Rhodospirillaceae</taxon>
        <taxon>Inquilinus</taxon>
    </lineage>
</organism>
<dbReference type="SUPFAM" id="SSF46785">
    <property type="entry name" value="Winged helix' DNA-binding domain"/>
    <property type="match status" value="1"/>
</dbReference>
<dbReference type="InterPro" id="IPR011711">
    <property type="entry name" value="GntR_C"/>
</dbReference>
<dbReference type="PROSITE" id="PS50949">
    <property type="entry name" value="HTH_GNTR"/>
    <property type="match status" value="1"/>
</dbReference>
<dbReference type="InterPro" id="IPR008920">
    <property type="entry name" value="TF_FadR/GntR_C"/>
</dbReference>
<protein>
    <recommendedName>
        <fullName evidence="4">HTH gntR-type domain-containing protein</fullName>
    </recommendedName>
</protein>
<reference evidence="5 6" key="1">
    <citation type="submission" date="2014-01" db="EMBL/GenBank/DDBJ databases">
        <title>Genome sequence determination for a cystic fibrosis isolate, Inquilinus limosus.</title>
        <authorList>
            <person name="Pino M."/>
            <person name="Di Conza J."/>
            <person name="Gutkind G."/>
        </authorList>
    </citation>
    <scope>NUCLEOTIDE SEQUENCE [LARGE SCALE GENOMIC DNA]</scope>
    <source>
        <strain evidence="5 6">MP06</strain>
    </source>
</reference>
<evidence type="ECO:0000313" key="6">
    <source>
        <dbReference type="Proteomes" id="UP000029995"/>
    </source>
</evidence>
<keyword evidence="1" id="KW-0805">Transcription regulation</keyword>
<dbReference type="GO" id="GO:0003677">
    <property type="term" value="F:DNA binding"/>
    <property type="evidence" value="ECO:0007669"/>
    <property type="project" value="UniProtKB-KW"/>
</dbReference>
<dbReference type="InterPro" id="IPR036388">
    <property type="entry name" value="WH-like_DNA-bd_sf"/>
</dbReference>
<dbReference type="Proteomes" id="UP000029995">
    <property type="component" value="Unassembled WGS sequence"/>
</dbReference>
<comment type="caution">
    <text evidence="5">The sequence shown here is derived from an EMBL/GenBank/DDBJ whole genome shotgun (WGS) entry which is preliminary data.</text>
</comment>
<dbReference type="AlphaFoldDB" id="A0A0A0D1F9"/>
<dbReference type="Pfam" id="PF00392">
    <property type="entry name" value="GntR"/>
    <property type="match status" value="1"/>
</dbReference>
<evidence type="ECO:0000256" key="2">
    <source>
        <dbReference type="ARBA" id="ARBA00023125"/>
    </source>
</evidence>
<dbReference type="PANTHER" id="PTHR43537:SF5">
    <property type="entry name" value="UXU OPERON TRANSCRIPTIONAL REGULATOR"/>
    <property type="match status" value="1"/>
</dbReference>
<feature type="domain" description="HTH gntR-type" evidence="4">
    <location>
        <begin position="8"/>
        <end position="75"/>
    </location>
</feature>
<gene>
    <name evidence="5" type="ORF">P409_25380</name>
</gene>
<dbReference type="SMART" id="SM00345">
    <property type="entry name" value="HTH_GNTR"/>
    <property type="match status" value="1"/>
</dbReference>
<dbReference type="SMART" id="SM00895">
    <property type="entry name" value="FCD"/>
    <property type="match status" value="1"/>
</dbReference>
<keyword evidence="3" id="KW-0804">Transcription</keyword>
<dbReference type="EMBL" id="JANX01000444">
    <property type="protein sequence ID" value="KGM31753.1"/>
    <property type="molecule type" value="Genomic_DNA"/>
</dbReference>
<dbReference type="Pfam" id="PF07729">
    <property type="entry name" value="FCD"/>
    <property type="match status" value="1"/>
</dbReference>
<dbReference type="PANTHER" id="PTHR43537">
    <property type="entry name" value="TRANSCRIPTIONAL REGULATOR, GNTR FAMILY"/>
    <property type="match status" value="1"/>
</dbReference>